<keyword evidence="2" id="KW-1185">Reference proteome</keyword>
<dbReference type="GO" id="GO:0016607">
    <property type="term" value="C:nuclear speck"/>
    <property type="evidence" value="ECO:0007669"/>
    <property type="project" value="TreeGrafter"/>
</dbReference>
<dbReference type="GO" id="GO:0005829">
    <property type="term" value="C:cytosol"/>
    <property type="evidence" value="ECO:0007669"/>
    <property type="project" value="TreeGrafter"/>
</dbReference>
<dbReference type="GO" id="GO:0033045">
    <property type="term" value="P:regulation of sister chromatid segregation"/>
    <property type="evidence" value="ECO:0007669"/>
    <property type="project" value="TreeGrafter"/>
</dbReference>
<dbReference type="EMBL" id="BNCO01000041">
    <property type="protein sequence ID" value="GIL60764.1"/>
    <property type="molecule type" value="Genomic_DNA"/>
</dbReference>
<protein>
    <submittedName>
        <fullName evidence="1">Uncharacterized protein</fullName>
    </submittedName>
</protein>
<dbReference type="PANTHER" id="PTHR33962:SF1">
    <property type="entry name" value="RECQ-MEDIATED GENOME INSTABILITY PROTEIN 2"/>
    <property type="match status" value="1"/>
</dbReference>
<reference evidence="1" key="1">
    <citation type="journal article" date="2021" name="Proc. Natl. Acad. Sci. U.S.A.">
        <title>Three genomes in the algal genus Volvox reveal the fate of a haploid sex-determining region after a transition to homothallism.</title>
        <authorList>
            <person name="Yamamoto K."/>
            <person name="Hamaji T."/>
            <person name="Kawai-Toyooka H."/>
            <person name="Matsuzaki R."/>
            <person name="Takahashi F."/>
            <person name="Nishimura Y."/>
            <person name="Kawachi M."/>
            <person name="Noguchi H."/>
            <person name="Minakuchi Y."/>
            <person name="Umen J.G."/>
            <person name="Toyoda A."/>
            <person name="Nozaki H."/>
        </authorList>
    </citation>
    <scope>NUCLEOTIDE SEQUENCE</scope>
    <source>
        <strain evidence="1">NIES-3780</strain>
    </source>
</reference>
<evidence type="ECO:0000313" key="2">
    <source>
        <dbReference type="Proteomes" id="UP000747399"/>
    </source>
</evidence>
<dbReference type="Proteomes" id="UP000747399">
    <property type="component" value="Unassembled WGS sequence"/>
</dbReference>
<sequence>MDQEPVPQTTRGTGASAAVKLLTWQLACLTSADKKYRTADGLEFQRVWIQGYITSINPGGNTFEITDETGPPLTVYCKISAGERVTGEYVLVIGKLGLRRSSKKDDSNRSYEADAGTGAGKRRKDWQLAAQKVKPFADGARRASLWCQEVEFLHQIIYPQVVQQAIAGCRDDMMRV</sequence>
<dbReference type="GO" id="GO:2000042">
    <property type="term" value="P:negative regulation of double-strand break repair via homologous recombination"/>
    <property type="evidence" value="ECO:0007669"/>
    <property type="project" value="TreeGrafter"/>
</dbReference>
<dbReference type="InterPro" id="IPR032245">
    <property type="entry name" value="RMI2"/>
</dbReference>
<comment type="caution">
    <text evidence="1">The sequence shown here is derived from an EMBL/GenBank/DDBJ whole genome shotgun (WGS) entry which is preliminary data.</text>
</comment>
<dbReference type="AlphaFoldDB" id="A0A8J4BF42"/>
<name>A0A8J4BF42_9CHLO</name>
<dbReference type="Gene3D" id="2.40.50.140">
    <property type="entry name" value="Nucleic acid-binding proteins"/>
    <property type="match status" value="1"/>
</dbReference>
<dbReference type="InterPro" id="IPR012340">
    <property type="entry name" value="NA-bd_OB-fold"/>
</dbReference>
<dbReference type="PANTHER" id="PTHR33962">
    <property type="entry name" value="RECQ-MEDIATED GENOME INSTABILITY PROTEIN 2 RMI2"/>
    <property type="match status" value="1"/>
</dbReference>
<evidence type="ECO:0000313" key="1">
    <source>
        <dbReference type="EMBL" id="GIL60764.1"/>
    </source>
</evidence>
<organism evidence="1 2">
    <name type="scientific">Volvox africanus</name>
    <dbReference type="NCBI Taxonomy" id="51714"/>
    <lineage>
        <taxon>Eukaryota</taxon>
        <taxon>Viridiplantae</taxon>
        <taxon>Chlorophyta</taxon>
        <taxon>core chlorophytes</taxon>
        <taxon>Chlorophyceae</taxon>
        <taxon>CS clade</taxon>
        <taxon>Chlamydomonadales</taxon>
        <taxon>Volvocaceae</taxon>
        <taxon>Volvox</taxon>
    </lineage>
</organism>
<gene>
    <name evidence="1" type="ORF">Vafri_15298</name>
</gene>
<dbReference type="CDD" id="cd03524">
    <property type="entry name" value="RPA2_OBF_family"/>
    <property type="match status" value="1"/>
</dbReference>
<dbReference type="GO" id="GO:0006281">
    <property type="term" value="P:DNA repair"/>
    <property type="evidence" value="ECO:0007669"/>
    <property type="project" value="TreeGrafter"/>
</dbReference>
<accession>A0A8J4BF42</accession>
<proteinExistence type="predicted"/>
<dbReference type="GO" id="GO:0043007">
    <property type="term" value="P:maintenance of rDNA"/>
    <property type="evidence" value="ECO:0007669"/>
    <property type="project" value="TreeGrafter"/>
</dbReference>
<dbReference type="Pfam" id="PF16100">
    <property type="entry name" value="RMI2"/>
    <property type="match status" value="1"/>
</dbReference>